<dbReference type="PANTHER" id="PTHR32071:SF74">
    <property type="entry name" value="TRANSCRIPTIONAL ACTIVATOR ROCR"/>
    <property type="match status" value="1"/>
</dbReference>
<dbReference type="SUPFAM" id="SSF46689">
    <property type="entry name" value="Homeodomain-like"/>
    <property type="match status" value="1"/>
</dbReference>
<accession>A0ABT9VW45</accession>
<dbReference type="Pfam" id="PF00989">
    <property type="entry name" value="PAS"/>
    <property type="match status" value="1"/>
</dbReference>
<dbReference type="Pfam" id="PF00158">
    <property type="entry name" value="Sigma54_activat"/>
    <property type="match status" value="1"/>
</dbReference>
<dbReference type="InterPro" id="IPR025944">
    <property type="entry name" value="Sigma_54_int_dom_CS"/>
</dbReference>
<protein>
    <submittedName>
        <fullName evidence="8">Arginine utilization regulatory protein</fullName>
    </submittedName>
</protein>
<dbReference type="PANTHER" id="PTHR32071">
    <property type="entry name" value="TRANSCRIPTIONAL REGULATORY PROTEIN"/>
    <property type="match status" value="1"/>
</dbReference>
<dbReference type="Pfam" id="PF25601">
    <property type="entry name" value="AAA_lid_14"/>
    <property type="match status" value="1"/>
</dbReference>
<dbReference type="InterPro" id="IPR058031">
    <property type="entry name" value="AAA_lid_NorR"/>
</dbReference>
<dbReference type="Gene3D" id="1.10.10.60">
    <property type="entry name" value="Homeodomain-like"/>
    <property type="match status" value="1"/>
</dbReference>
<dbReference type="SMART" id="SM00091">
    <property type="entry name" value="PAS"/>
    <property type="match status" value="1"/>
</dbReference>
<dbReference type="PROSITE" id="PS50112">
    <property type="entry name" value="PAS"/>
    <property type="match status" value="1"/>
</dbReference>
<evidence type="ECO:0000256" key="2">
    <source>
        <dbReference type="ARBA" id="ARBA00022840"/>
    </source>
</evidence>
<dbReference type="PROSITE" id="PS50045">
    <property type="entry name" value="SIGMA54_INTERACT_4"/>
    <property type="match status" value="1"/>
</dbReference>
<dbReference type="EMBL" id="JAUSTY010000003">
    <property type="protein sequence ID" value="MDQ0165094.1"/>
    <property type="molecule type" value="Genomic_DNA"/>
</dbReference>
<evidence type="ECO:0000313" key="9">
    <source>
        <dbReference type="Proteomes" id="UP001235840"/>
    </source>
</evidence>
<evidence type="ECO:0000256" key="3">
    <source>
        <dbReference type="ARBA" id="ARBA00023015"/>
    </source>
</evidence>
<dbReference type="SMART" id="SM00382">
    <property type="entry name" value="AAA"/>
    <property type="match status" value="1"/>
</dbReference>
<keyword evidence="5" id="KW-0804">Transcription</keyword>
<dbReference type="InterPro" id="IPR035965">
    <property type="entry name" value="PAS-like_dom_sf"/>
</dbReference>
<feature type="domain" description="Sigma-54 factor interaction" evidence="6">
    <location>
        <begin position="157"/>
        <end position="385"/>
    </location>
</feature>
<keyword evidence="1" id="KW-0547">Nucleotide-binding</keyword>
<dbReference type="PRINTS" id="PR01590">
    <property type="entry name" value="HTHFIS"/>
</dbReference>
<feature type="domain" description="PAS" evidence="7">
    <location>
        <begin position="7"/>
        <end position="55"/>
    </location>
</feature>
<dbReference type="InterPro" id="IPR027417">
    <property type="entry name" value="P-loop_NTPase"/>
</dbReference>
<dbReference type="PROSITE" id="PS00676">
    <property type="entry name" value="SIGMA54_INTERACT_2"/>
    <property type="match status" value="1"/>
</dbReference>
<evidence type="ECO:0000259" key="7">
    <source>
        <dbReference type="PROSITE" id="PS50112"/>
    </source>
</evidence>
<evidence type="ECO:0000256" key="5">
    <source>
        <dbReference type="ARBA" id="ARBA00023163"/>
    </source>
</evidence>
<keyword evidence="9" id="KW-1185">Reference proteome</keyword>
<reference evidence="8 9" key="1">
    <citation type="submission" date="2023-07" db="EMBL/GenBank/DDBJ databases">
        <title>Genomic Encyclopedia of Type Strains, Phase IV (KMG-IV): sequencing the most valuable type-strain genomes for metagenomic binning, comparative biology and taxonomic classification.</title>
        <authorList>
            <person name="Goeker M."/>
        </authorList>
    </citation>
    <scope>NUCLEOTIDE SEQUENCE [LARGE SCALE GENOMIC DNA]</scope>
    <source>
        <strain evidence="8 9">DSM 12751</strain>
    </source>
</reference>
<dbReference type="Gene3D" id="3.40.50.300">
    <property type="entry name" value="P-loop containing nucleotide triphosphate hydrolases"/>
    <property type="match status" value="1"/>
</dbReference>
<sequence>MTFSLETPEMLQAILSSIDEGIHVIDADGKTIYYNKVIAALDGLTEDEVIGQHVLDSFPSLDMHTSTFLQVLGNGKPLMNQPQTYVNVKGMRVNTINSTLPIYVEGRMVGAVEVAKDISKMKELAERFVDLQARLVAHEKAKVPKNKHSEWYELDHFLTQDPLMLNVKKAVLKVAQSTSPVLVYGETGTGKEIIAQALHSASPRKKGPFIAQNCAALPESLLESLLFGTTKGSFTGSTDRKGLFEIANGGTLFLDELNSMPVELQVKLLRVLQDGAIRRIGDHKMIPIDVRIVVAMNVDPHLAVQKGQLRSDLYYRIQVVSIYLSPLRERLQDIPLLIDHFVHIYASEFGKENVTLDSAVLEQMKLYSWPGNVRELEHAIEAAMNFAEGDILELTHFPEHLQKLWGEGMTEKGARDEQASFSSVKDHHILHVKSGMKLEDTTEETGAKALSQRNTSVITDQVPPLRETLEREEKRWMQQALLKTKGNVKQAADLLQIPRQTMQYKLKKYQLEVPVFRHNQME</sequence>
<dbReference type="InterPro" id="IPR000014">
    <property type="entry name" value="PAS"/>
</dbReference>
<dbReference type="InterPro" id="IPR002197">
    <property type="entry name" value="HTH_Fis"/>
</dbReference>
<dbReference type="NCBIfam" id="TIGR00229">
    <property type="entry name" value="sensory_box"/>
    <property type="match status" value="1"/>
</dbReference>
<keyword evidence="2" id="KW-0067">ATP-binding</keyword>
<evidence type="ECO:0000313" key="8">
    <source>
        <dbReference type="EMBL" id="MDQ0165094.1"/>
    </source>
</evidence>
<dbReference type="SUPFAM" id="SSF52540">
    <property type="entry name" value="P-loop containing nucleoside triphosphate hydrolases"/>
    <property type="match status" value="1"/>
</dbReference>
<dbReference type="InterPro" id="IPR025943">
    <property type="entry name" value="Sigma_54_int_dom_ATP-bd_2"/>
</dbReference>
<dbReference type="Proteomes" id="UP001235840">
    <property type="component" value="Unassembled WGS sequence"/>
</dbReference>
<evidence type="ECO:0000256" key="1">
    <source>
        <dbReference type="ARBA" id="ARBA00022741"/>
    </source>
</evidence>
<evidence type="ECO:0000256" key="4">
    <source>
        <dbReference type="ARBA" id="ARBA00023125"/>
    </source>
</evidence>
<keyword evidence="4" id="KW-0238">DNA-binding</keyword>
<dbReference type="PROSITE" id="PS00688">
    <property type="entry name" value="SIGMA54_INTERACT_3"/>
    <property type="match status" value="1"/>
</dbReference>
<dbReference type="Pfam" id="PF02954">
    <property type="entry name" value="HTH_8"/>
    <property type="match status" value="1"/>
</dbReference>
<dbReference type="CDD" id="cd00130">
    <property type="entry name" value="PAS"/>
    <property type="match status" value="1"/>
</dbReference>
<gene>
    <name evidence="8" type="ORF">J2S11_000994</name>
</gene>
<name>A0ABT9VW45_9BACI</name>
<dbReference type="InterPro" id="IPR025662">
    <property type="entry name" value="Sigma_54_int_dom_ATP-bd_1"/>
</dbReference>
<dbReference type="InterPro" id="IPR003593">
    <property type="entry name" value="AAA+_ATPase"/>
</dbReference>
<dbReference type="PROSITE" id="PS00675">
    <property type="entry name" value="SIGMA54_INTERACT_1"/>
    <property type="match status" value="1"/>
</dbReference>
<organism evidence="8 9">
    <name type="scientific">Caldalkalibacillus horti</name>
    <dbReference type="NCBI Taxonomy" id="77523"/>
    <lineage>
        <taxon>Bacteria</taxon>
        <taxon>Bacillati</taxon>
        <taxon>Bacillota</taxon>
        <taxon>Bacilli</taxon>
        <taxon>Bacillales</taxon>
        <taxon>Bacillaceae</taxon>
        <taxon>Caldalkalibacillus</taxon>
    </lineage>
</organism>
<dbReference type="InterPro" id="IPR002078">
    <property type="entry name" value="Sigma_54_int"/>
</dbReference>
<dbReference type="InterPro" id="IPR013767">
    <property type="entry name" value="PAS_fold"/>
</dbReference>
<dbReference type="InterPro" id="IPR009057">
    <property type="entry name" value="Homeodomain-like_sf"/>
</dbReference>
<dbReference type="Gene3D" id="3.30.450.20">
    <property type="entry name" value="PAS domain"/>
    <property type="match status" value="1"/>
</dbReference>
<dbReference type="SUPFAM" id="SSF55785">
    <property type="entry name" value="PYP-like sensor domain (PAS domain)"/>
    <property type="match status" value="1"/>
</dbReference>
<evidence type="ECO:0000259" key="6">
    <source>
        <dbReference type="PROSITE" id="PS50045"/>
    </source>
</evidence>
<keyword evidence="3" id="KW-0805">Transcription regulation</keyword>
<comment type="caution">
    <text evidence="8">The sequence shown here is derived from an EMBL/GenBank/DDBJ whole genome shotgun (WGS) entry which is preliminary data.</text>
</comment>
<proteinExistence type="predicted"/>
<dbReference type="Gene3D" id="1.10.8.60">
    <property type="match status" value="1"/>
</dbReference>
<dbReference type="CDD" id="cd00009">
    <property type="entry name" value="AAA"/>
    <property type="match status" value="1"/>
</dbReference>